<keyword evidence="1" id="KW-0472">Membrane</keyword>
<organism evidence="2">
    <name type="scientific">marine metagenome</name>
    <dbReference type="NCBI Taxonomy" id="408172"/>
    <lineage>
        <taxon>unclassified sequences</taxon>
        <taxon>metagenomes</taxon>
        <taxon>ecological metagenomes</taxon>
    </lineage>
</organism>
<protein>
    <recommendedName>
        <fullName evidence="3">EamA domain-containing protein</fullName>
    </recommendedName>
</protein>
<proteinExistence type="predicted"/>
<dbReference type="EMBL" id="UINC01105910">
    <property type="protein sequence ID" value="SVC70203.1"/>
    <property type="molecule type" value="Genomic_DNA"/>
</dbReference>
<reference evidence="2" key="1">
    <citation type="submission" date="2018-05" db="EMBL/GenBank/DDBJ databases">
        <authorList>
            <person name="Lanie J.A."/>
            <person name="Ng W.-L."/>
            <person name="Kazmierczak K.M."/>
            <person name="Andrzejewski T.M."/>
            <person name="Davidsen T.M."/>
            <person name="Wayne K.J."/>
            <person name="Tettelin H."/>
            <person name="Glass J.I."/>
            <person name="Rusch D."/>
            <person name="Podicherti R."/>
            <person name="Tsui H.-C.T."/>
            <person name="Winkler M.E."/>
        </authorList>
    </citation>
    <scope>NUCLEOTIDE SEQUENCE</scope>
</reference>
<accession>A0A382P9Y6</accession>
<gene>
    <name evidence="2" type="ORF">METZ01_LOCUS323057</name>
</gene>
<keyword evidence="1" id="KW-1133">Transmembrane helix</keyword>
<evidence type="ECO:0000313" key="2">
    <source>
        <dbReference type="EMBL" id="SVC70203.1"/>
    </source>
</evidence>
<evidence type="ECO:0000256" key="1">
    <source>
        <dbReference type="SAM" id="Phobius"/>
    </source>
</evidence>
<feature type="non-terminal residue" evidence="2">
    <location>
        <position position="32"/>
    </location>
</feature>
<keyword evidence="1" id="KW-0812">Transmembrane</keyword>
<feature type="transmembrane region" description="Helical" evidence="1">
    <location>
        <begin position="6"/>
        <end position="29"/>
    </location>
</feature>
<evidence type="ECO:0008006" key="3">
    <source>
        <dbReference type="Google" id="ProtNLM"/>
    </source>
</evidence>
<dbReference type="AlphaFoldDB" id="A0A382P9Y6"/>
<sequence length="32" mass="3539">MQNNYFLGFVLVVIGGLVWSLGAPLVRFLEDA</sequence>
<name>A0A382P9Y6_9ZZZZ</name>